<accession>A0A0C3LBJ4</accession>
<keyword evidence="1" id="KW-1015">Disulfide bond</keyword>
<dbReference type="AlphaFoldDB" id="A0A0C3LBJ4"/>
<dbReference type="STRING" id="1051891.A0A0C3LBJ4"/>
<evidence type="ECO:0000256" key="1">
    <source>
        <dbReference type="ARBA" id="ARBA00023157"/>
    </source>
</evidence>
<comment type="catalytic activity">
    <reaction evidence="3">
        <text>a diacylglycerol + H2O = a monoacylglycerol + a fatty acid + H(+)</text>
        <dbReference type="Rhea" id="RHEA:32731"/>
        <dbReference type="ChEBI" id="CHEBI:15377"/>
        <dbReference type="ChEBI" id="CHEBI:15378"/>
        <dbReference type="ChEBI" id="CHEBI:17408"/>
        <dbReference type="ChEBI" id="CHEBI:18035"/>
        <dbReference type="ChEBI" id="CHEBI:28868"/>
    </reaction>
</comment>
<evidence type="ECO:0000313" key="8">
    <source>
        <dbReference type="Proteomes" id="UP000054248"/>
    </source>
</evidence>
<feature type="domain" description="Fungal lipase-type" evidence="6">
    <location>
        <begin position="190"/>
        <end position="354"/>
    </location>
</feature>
<reference evidence="8" key="2">
    <citation type="submission" date="2015-01" db="EMBL/GenBank/DDBJ databases">
        <title>Evolutionary Origins and Diversification of the Mycorrhizal Mutualists.</title>
        <authorList>
            <consortium name="DOE Joint Genome Institute"/>
            <consortium name="Mycorrhizal Genomics Consortium"/>
            <person name="Kohler A."/>
            <person name="Kuo A."/>
            <person name="Nagy L.G."/>
            <person name="Floudas D."/>
            <person name="Copeland A."/>
            <person name="Barry K.W."/>
            <person name="Cichocki N."/>
            <person name="Veneault-Fourrey C."/>
            <person name="LaButti K."/>
            <person name="Lindquist E.A."/>
            <person name="Lipzen A."/>
            <person name="Lundell T."/>
            <person name="Morin E."/>
            <person name="Murat C."/>
            <person name="Riley R."/>
            <person name="Ohm R."/>
            <person name="Sun H."/>
            <person name="Tunlid A."/>
            <person name="Henrissat B."/>
            <person name="Grigoriev I.V."/>
            <person name="Hibbett D.S."/>
            <person name="Martin F."/>
        </authorList>
    </citation>
    <scope>NUCLEOTIDE SEQUENCE [LARGE SCALE GENOMIC DNA]</scope>
    <source>
        <strain evidence="8">MUT 4182</strain>
    </source>
</reference>
<evidence type="ECO:0000313" key="7">
    <source>
        <dbReference type="EMBL" id="KIO18852.1"/>
    </source>
</evidence>
<proteinExistence type="inferred from homology"/>
<feature type="non-terminal residue" evidence="7">
    <location>
        <position position="1"/>
    </location>
</feature>
<evidence type="ECO:0000259" key="6">
    <source>
        <dbReference type="Pfam" id="PF01764"/>
    </source>
</evidence>
<sequence>LDLGDRFSMVFFAVGASVILFIIYIWCFFSTIPGLVWIWRLTKGRRSGGLGLVNAMNPRLFDNLTTVQADAAKEKLSAPPDPSEYQARKFSLDVAKMLLLISSLMYERSTDDTIEAIKNIKAHINPFNLSITKSTSSLAGDVVNIERSSRSKIYKWTRDHGIQYEPVSELASLGQAYASVFWDPKSNCIVVAFKGTDPRSFEEWTTDFTASFDRAHDHIPGFNMVHRGFKEVSFGYGASGNARPDSPLASIVGAIKIVSEGLSRDLAPDTKINVWFTGHSLGTALATLAYSKALVSSKDLPDNVILRDAYLFATPITVDKATRHHFNDKMFAKDSDVPRTMWRVTNRNDAVATALPDWGDDDKRVLSENNLLGFSHLGIEIFMKTGPHASQVKGNQVKTYGKFEVHITSKFTQEEIIAQRDFAEKNNWTSGKLCSLFSLSLFLGTFSPTLLSTYVTSHDVYCRGQR</sequence>
<dbReference type="Pfam" id="PF01764">
    <property type="entry name" value="Lipase_3"/>
    <property type="match status" value="1"/>
</dbReference>
<dbReference type="EMBL" id="KN823255">
    <property type="protein sequence ID" value="KIO18852.1"/>
    <property type="molecule type" value="Genomic_DNA"/>
</dbReference>
<comment type="similarity">
    <text evidence="2">Belongs to the AB hydrolase superfamily. Lipase family. Class 3 subfamily.</text>
</comment>
<keyword evidence="5" id="KW-1133">Transmembrane helix</keyword>
<dbReference type="PANTHER" id="PTHR45856">
    <property type="entry name" value="ALPHA/BETA-HYDROLASES SUPERFAMILY PROTEIN"/>
    <property type="match status" value="1"/>
</dbReference>
<keyword evidence="5" id="KW-0472">Membrane</keyword>
<organism evidence="7 8">
    <name type="scientific">Tulasnella calospora MUT 4182</name>
    <dbReference type="NCBI Taxonomy" id="1051891"/>
    <lineage>
        <taxon>Eukaryota</taxon>
        <taxon>Fungi</taxon>
        <taxon>Dikarya</taxon>
        <taxon>Basidiomycota</taxon>
        <taxon>Agaricomycotina</taxon>
        <taxon>Agaricomycetes</taxon>
        <taxon>Cantharellales</taxon>
        <taxon>Tulasnellaceae</taxon>
        <taxon>Tulasnella</taxon>
    </lineage>
</organism>
<evidence type="ECO:0000256" key="2">
    <source>
        <dbReference type="ARBA" id="ARBA00043996"/>
    </source>
</evidence>
<gene>
    <name evidence="7" type="ORF">M407DRAFT_224543</name>
</gene>
<name>A0A0C3LBJ4_9AGAM</name>
<dbReference type="Proteomes" id="UP000054248">
    <property type="component" value="Unassembled WGS sequence"/>
</dbReference>
<feature type="transmembrane region" description="Helical" evidence="5">
    <location>
        <begin position="12"/>
        <end position="39"/>
    </location>
</feature>
<dbReference type="InterPro" id="IPR002921">
    <property type="entry name" value="Fungal_lipase-type"/>
</dbReference>
<keyword evidence="8" id="KW-1185">Reference proteome</keyword>
<protein>
    <recommendedName>
        <fullName evidence="6">Fungal lipase-type domain-containing protein</fullName>
    </recommendedName>
</protein>
<dbReference type="GO" id="GO:0006629">
    <property type="term" value="P:lipid metabolic process"/>
    <property type="evidence" value="ECO:0007669"/>
    <property type="project" value="InterPro"/>
</dbReference>
<dbReference type="CDD" id="cd00519">
    <property type="entry name" value="Lipase_3"/>
    <property type="match status" value="1"/>
</dbReference>
<dbReference type="InterPro" id="IPR051218">
    <property type="entry name" value="Sec_MonoDiacylglyc_Lipase"/>
</dbReference>
<dbReference type="SUPFAM" id="SSF53474">
    <property type="entry name" value="alpha/beta-Hydrolases"/>
    <property type="match status" value="1"/>
</dbReference>
<dbReference type="InterPro" id="IPR029058">
    <property type="entry name" value="AB_hydrolase_fold"/>
</dbReference>
<dbReference type="HOGENOM" id="CLU_026591_1_0_1"/>
<keyword evidence="5" id="KW-0812">Transmembrane</keyword>
<evidence type="ECO:0000256" key="3">
    <source>
        <dbReference type="ARBA" id="ARBA00047591"/>
    </source>
</evidence>
<comment type="catalytic activity">
    <reaction evidence="4">
        <text>a monoacylglycerol + H2O = glycerol + a fatty acid + H(+)</text>
        <dbReference type="Rhea" id="RHEA:15245"/>
        <dbReference type="ChEBI" id="CHEBI:15377"/>
        <dbReference type="ChEBI" id="CHEBI:15378"/>
        <dbReference type="ChEBI" id="CHEBI:17408"/>
        <dbReference type="ChEBI" id="CHEBI:17754"/>
        <dbReference type="ChEBI" id="CHEBI:28868"/>
    </reaction>
</comment>
<dbReference type="OrthoDB" id="426718at2759"/>
<evidence type="ECO:0000256" key="5">
    <source>
        <dbReference type="SAM" id="Phobius"/>
    </source>
</evidence>
<dbReference type="Gene3D" id="3.40.50.1820">
    <property type="entry name" value="alpha/beta hydrolase"/>
    <property type="match status" value="1"/>
</dbReference>
<reference evidence="7 8" key="1">
    <citation type="submission" date="2014-04" db="EMBL/GenBank/DDBJ databases">
        <authorList>
            <consortium name="DOE Joint Genome Institute"/>
            <person name="Kuo A."/>
            <person name="Girlanda M."/>
            <person name="Perotto S."/>
            <person name="Kohler A."/>
            <person name="Nagy L.G."/>
            <person name="Floudas D."/>
            <person name="Copeland A."/>
            <person name="Barry K.W."/>
            <person name="Cichocki N."/>
            <person name="Veneault-Fourrey C."/>
            <person name="LaButti K."/>
            <person name="Lindquist E.A."/>
            <person name="Lipzen A."/>
            <person name="Lundell T."/>
            <person name="Morin E."/>
            <person name="Murat C."/>
            <person name="Sun H."/>
            <person name="Tunlid A."/>
            <person name="Henrissat B."/>
            <person name="Grigoriev I.V."/>
            <person name="Hibbett D.S."/>
            <person name="Martin F."/>
            <person name="Nordberg H.P."/>
            <person name="Cantor M.N."/>
            <person name="Hua S.X."/>
        </authorList>
    </citation>
    <scope>NUCLEOTIDE SEQUENCE [LARGE SCALE GENOMIC DNA]</scope>
    <source>
        <strain evidence="7 8">MUT 4182</strain>
    </source>
</reference>
<dbReference type="PANTHER" id="PTHR45856:SF24">
    <property type="entry name" value="FUNGAL LIPASE-LIKE DOMAIN-CONTAINING PROTEIN"/>
    <property type="match status" value="1"/>
</dbReference>
<evidence type="ECO:0000256" key="4">
    <source>
        <dbReference type="ARBA" id="ARBA00048461"/>
    </source>
</evidence>